<evidence type="ECO:0000313" key="3">
    <source>
        <dbReference type="EMBL" id="MDN4525334.1"/>
    </source>
</evidence>
<gene>
    <name evidence="3" type="ORF">QYB97_12650</name>
</gene>
<protein>
    <submittedName>
        <fullName evidence="3">Uncharacterized protein</fullName>
    </submittedName>
</protein>
<organism evidence="3 4">
    <name type="scientific">Fictibacillus fluitans</name>
    <dbReference type="NCBI Taxonomy" id="3058422"/>
    <lineage>
        <taxon>Bacteria</taxon>
        <taxon>Bacillati</taxon>
        <taxon>Bacillota</taxon>
        <taxon>Bacilli</taxon>
        <taxon>Bacillales</taxon>
        <taxon>Fictibacillaceae</taxon>
        <taxon>Fictibacillus</taxon>
    </lineage>
</organism>
<dbReference type="Proteomes" id="UP001172721">
    <property type="component" value="Unassembled WGS sequence"/>
</dbReference>
<comment type="caution">
    <text evidence="3">The sequence shown here is derived from an EMBL/GenBank/DDBJ whole genome shotgun (WGS) entry which is preliminary data.</text>
</comment>
<evidence type="ECO:0000256" key="2">
    <source>
        <dbReference type="SAM" id="Phobius"/>
    </source>
</evidence>
<proteinExistence type="predicted"/>
<keyword evidence="2" id="KW-0812">Transmembrane</keyword>
<keyword evidence="4" id="KW-1185">Reference proteome</keyword>
<sequence>MKSNDRFIFSFAWWFIILGLFTFFKLVQLDPNYIAAVSLMGFCFTMAEITNIDDATHRLINSVFIVEQKFQRFNKFMDIYLKNISALFYFAGFGFFIFIPVIPLNEKELMIVENFNNSAAIYSIGGVLIALLIKSRGESKTNQNVKIILKNLAFYKEEYEKTQKKYDDLLNVIKPQLDLEKEIIKQKEKDDRCNHVTKPSVTLVNGDGLE</sequence>
<feature type="transmembrane region" description="Helical" evidence="2">
    <location>
        <begin position="7"/>
        <end position="27"/>
    </location>
</feature>
<dbReference type="RefSeq" id="WP_301166373.1">
    <property type="nucleotide sequence ID" value="NZ_JAUHTR010000006.1"/>
</dbReference>
<feature type="transmembrane region" description="Helical" evidence="2">
    <location>
        <begin position="79"/>
        <end position="103"/>
    </location>
</feature>
<feature type="coiled-coil region" evidence="1">
    <location>
        <begin position="145"/>
        <end position="172"/>
    </location>
</feature>
<keyword evidence="2" id="KW-0472">Membrane</keyword>
<name>A0ABT8HX98_9BACL</name>
<reference evidence="3" key="1">
    <citation type="submission" date="2023-07" db="EMBL/GenBank/DDBJ databases">
        <title>Fictibacillus sp. isolated from freshwater pond.</title>
        <authorList>
            <person name="Kirdat K."/>
            <person name="Bhat A."/>
            <person name="Mourya A."/>
            <person name="Yadav A."/>
        </authorList>
    </citation>
    <scope>NUCLEOTIDE SEQUENCE</scope>
    <source>
        <strain evidence="3">NE201</strain>
    </source>
</reference>
<evidence type="ECO:0000313" key="4">
    <source>
        <dbReference type="Proteomes" id="UP001172721"/>
    </source>
</evidence>
<feature type="transmembrane region" description="Helical" evidence="2">
    <location>
        <begin position="33"/>
        <end position="52"/>
    </location>
</feature>
<dbReference type="EMBL" id="JAUHTR010000006">
    <property type="protein sequence ID" value="MDN4525334.1"/>
    <property type="molecule type" value="Genomic_DNA"/>
</dbReference>
<keyword evidence="2" id="KW-1133">Transmembrane helix</keyword>
<accession>A0ABT8HX98</accession>
<evidence type="ECO:0000256" key="1">
    <source>
        <dbReference type="SAM" id="Coils"/>
    </source>
</evidence>
<feature type="transmembrane region" description="Helical" evidence="2">
    <location>
        <begin position="115"/>
        <end position="133"/>
    </location>
</feature>
<keyword evidence="1" id="KW-0175">Coiled coil</keyword>